<evidence type="ECO:0000256" key="1">
    <source>
        <dbReference type="ARBA" id="ARBA00004782"/>
    </source>
</evidence>
<dbReference type="SUPFAM" id="SSF56529">
    <property type="entry name" value="FAH"/>
    <property type="match status" value="1"/>
</dbReference>
<protein>
    <recommendedName>
        <fullName evidence="3 10">Fumarylacetoacetase</fullName>
        <ecNumber evidence="3 10">3.7.1.2</ecNumber>
    </recommendedName>
    <alternativeName>
        <fullName evidence="10">Fumarylacetoacetate hydrolase</fullName>
    </alternativeName>
</protein>
<evidence type="ECO:0000313" key="14">
    <source>
        <dbReference type="Proteomes" id="UP001583172"/>
    </source>
</evidence>
<dbReference type="InterPro" id="IPR036663">
    <property type="entry name" value="Fumarylacetoacetase_C_sf"/>
</dbReference>
<comment type="catalytic activity">
    <reaction evidence="10">
        <text>4-fumarylacetoacetate + H2O = acetoacetate + fumarate + H(+)</text>
        <dbReference type="Rhea" id="RHEA:10244"/>
        <dbReference type="ChEBI" id="CHEBI:13705"/>
        <dbReference type="ChEBI" id="CHEBI:15377"/>
        <dbReference type="ChEBI" id="CHEBI:15378"/>
        <dbReference type="ChEBI" id="CHEBI:18034"/>
        <dbReference type="ChEBI" id="CHEBI:29806"/>
        <dbReference type="EC" id="3.7.1.2"/>
    </reaction>
</comment>
<evidence type="ECO:0000256" key="10">
    <source>
        <dbReference type="RuleBase" id="RU366008"/>
    </source>
</evidence>
<keyword evidence="14" id="KW-1185">Reference proteome</keyword>
<dbReference type="NCBIfam" id="TIGR01266">
    <property type="entry name" value="fum_ac_acetase"/>
    <property type="match status" value="1"/>
</dbReference>
<evidence type="ECO:0000256" key="3">
    <source>
        <dbReference type="ARBA" id="ARBA00012094"/>
    </source>
</evidence>
<keyword evidence="8 10" id="KW-0828">Tyrosine catabolism</keyword>
<dbReference type="Pfam" id="PF01557">
    <property type="entry name" value="FAA_hydrolase"/>
    <property type="match status" value="1"/>
</dbReference>
<dbReference type="PANTHER" id="PTHR43069:SF2">
    <property type="entry name" value="FUMARYLACETOACETASE"/>
    <property type="match status" value="1"/>
</dbReference>
<evidence type="ECO:0000256" key="2">
    <source>
        <dbReference type="ARBA" id="ARBA00010211"/>
    </source>
</evidence>
<dbReference type="Proteomes" id="UP001583172">
    <property type="component" value="Unassembled WGS sequence"/>
</dbReference>
<dbReference type="Pfam" id="PF09298">
    <property type="entry name" value="FAA_hydrolase_N"/>
    <property type="match status" value="1"/>
</dbReference>
<dbReference type="SUPFAM" id="SSF63433">
    <property type="entry name" value="Fumarylacetoacetate hydrolase, FAH, N-terminal domain"/>
    <property type="match status" value="1"/>
</dbReference>
<evidence type="ECO:0000259" key="11">
    <source>
        <dbReference type="Pfam" id="PF01557"/>
    </source>
</evidence>
<dbReference type="InterPro" id="IPR015377">
    <property type="entry name" value="Fumarylacetoacetase_N"/>
</dbReference>
<dbReference type="PANTHER" id="PTHR43069">
    <property type="entry name" value="FUMARYLACETOACETASE"/>
    <property type="match status" value="1"/>
</dbReference>
<dbReference type="InterPro" id="IPR036462">
    <property type="entry name" value="Fumarylacetoacetase_N_sf"/>
</dbReference>
<evidence type="ECO:0000256" key="7">
    <source>
        <dbReference type="ARBA" id="ARBA00022842"/>
    </source>
</evidence>
<dbReference type="InterPro" id="IPR005959">
    <property type="entry name" value="Fumarylacetoacetase"/>
</dbReference>
<dbReference type="Gene3D" id="2.30.30.230">
    <property type="entry name" value="Fumarylacetoacetase, N-terminal domain"/>
    <property type="match status" value="1"/>
</dbReference>
<evidence type="ECO:0000256" key="4">
    <source>
        <dbReference type="ARBA" id="ARBA00022723"/>
    </source>
</evidence>
<evidence type="ECO:0000256" key="5">
    <source>
        <dbReference type="ARBA" id="ARBA00022801"/>
    </source>
</evidence>
<keyword evidence="4 10" id="KW-0479">Metal-binding</keyword>
<dbReference type="EMBL" id="JAZGSY010000110">
    <property type="protein sequence ID" value="KAL1840501.1"/>
    <property type="molecule type" value="Genomic_DNA"/>
</dbReference>
<sequence length="440" mass="47671">MATNTWVEIDPLTPFSLSNLPFAIATTPLDPNPHIVTAIGAYVLELSTLIGNLSEEAHAVLFSPTDQYHLSRILASDTLNDFASLGRAVHRRVREGLQDLLGDSPTFPEALRDNPAVRARVMVPMGQAQFRMPVAVGDYTDFYAGYYHARAVGAMFRGEDKALMPNYLHLPVGYHGRSSSVVLSGTGVRRPVGQIVEGSGNPTPVTKPTGKLDLELELGCIVARSSPGLGERVKVEEAGEYIFGYVLLNDWSARDVQKWEYVPLGPFNGKNFATTISPWVVTADALEPYRVKPSVELGVETQEYLRQGREDRVFDIQLEVDLTTAEGVTTTISRTNSRHLVWSFEQMIAHHTLGGCPLRTGDLLGSGTISGPGGPGEAGCLLEATLDGSKPIEVQADGKTVTRSYLEDGDTITLRGFCGPEGARVGFGECTGRIEAAKWP</sequence>
<evidence type="ECO:0000313" key="13">
    <source>
        <dbReference type="EMBL" id="KAL1840501.1"/>
    </source>
</evidence>
<keyword evidence="5 10" id="KW-0378">Hydrolase</keyword>
<comment type="similarity">
    <text evidence="2 10">Belongs to the FAH family.</text>
</comment>
<organism evidence="13 14">
    <name type="scientific">Humicola insolens</name>
    <name type="common">Soft-rot fungus</name>
    <dbReference type="NCBI Taxonomy" id="85995"/>
    <lineage>
        <taxon>Eukaryota</taxon>
        <taxon>Fungi</taxon>
        <taxon>Dikarya</taxon>
        <taxon>Ascomycota</taxon>
        <taxon>Pezizomycotina</taxon>
        <taxon>Sordariomycetes</taxon>
        <taxon>Sordariomycetidae</taxon>
        <taxon>Sordariales</taxon>
        <taxon>Chaetomiaceae</taxon>
        <taxon>Mycothermus</taxon>
    </lineage>
</organism>
<keyword evidence="6 10" id="KW-0106">Calcium</keyword>
<accession>A0ABR3VFI0</accession>
<name>A0ABR3VFI0_HUMIN</name>
<dbReference type="EC" id="3.7.1.2" evidence="3 10"/>
<comment type="pathway">
    <text evidence="1 10">Amino-acid degradation; L-phenylalanine degradation; acetoacetate and fumarate from L-phenylalanine: step 6/6.</text>
</comment>
<evidence type="ECO:0000256" key="8">
    <source>
        <dbReference type="ARBA" id="ARBA00022878"/>
    </source>
</evidence>
<feature type="domain" description="Fumarylacetoacetase-like C-terminal" evidence="11">
    <location>
        <begin position="166"/>
        <end position="433"/>
    </location>
</feature>
<feature type="domain" description="Fumarylacetoacetase N-terminal" evidence="12">
    <location>
        <begin position="19"/>
        <end position="133"/>
    </location>
</feature>
<evidence type="ECO:0000256" key="6">
    <source>
        <dbReference type="ARBA" id="ARBA00022837"/>
    </source>
</evidence>
<dbReference type="InterPro" id="IPR011234">
    <property type="entry name" value="Fumarylacetoacetase-like_C"/>
</dbReference>
<evidence type="ECO:0000256" key="9">
    <source>
        <dbReference type="ARBA" id="ARBA00023232"/>
    </source>
</evidence>
<reference evidence="13 14" key="1">
    <citation type="journal article" date="2024" name="Commun. Biol.">
        <title>Comparative genomic analysis of thermophilic fungi reveals convergent evolutionary adaptations and gene losses.</title>
        <authorList>
            <person name="Steindorff A.S."/>
            <person name="Aguilar-Pontes M.V."/>
            <person name="Robinson A.J."/>
            <person name="Andreopoulos B."/>
            <person name="LaButti K."/>
            <person name="Kuo A."/>
            <person name="Mondo S."/>
            <person name="Riley R."/>
            <person name="Otillar R."/>
            <person name="Haridas S."/>
            <person name="Lipzen A."/>
            <person name="Grimwood J."/>
            <person name="Schmutz J."/>
            <person name="Clum A."/>
            <person name="Reid I.D."/>
            <person name="Moisan M.C."/>
            <person name="Butler G."/>
            <person name="Nguyen T.T.M."/>
            <person name="Dewar K."/>
            <person name="Conant G."/>
            <person name="Drula E."/>
            <person name="Henrissat B."/>
            <person name="Hansel C."/>
            <person name="Singer S."/>
            <person name="Hutchinson M.I."/>
            <person name="de Vries R.P."/>
            <person name="Natvig D.O."/>
            <person name="Powell A.J."/>
            <person name="Tsang A."/>
            <person name="Grigoriev I.V."/>
        </authorList>
    </citation>
    <scope>NUCLEOTIDE SEQUENCE [LARGE SCALE GENOMIC DNA]</scope>
    <source>
        <strain evidence="13 14">CBS 620.91</strain>
    </source>
</reference>
<keyword evidence="9 10" id="KW-0585">Phenylalanine catabolism</keyword>
<evidence type="ECO:0000259" key="12">
    <source>
        <dbReference type="Pfam" id="PF09298"/>
    </source>
</evidence>
<dbReference type="Gene3D" id="3.90.850.10">
    <property type="entry name" value="Fumarylacetoacetase-like, C-terminal domain"/>
    <property type="match status" value="1"/>
</dbReference>
<comment type="caution">
    <text evidence="13">The sequence shown here is derived from an EMBL/GenBank/DDBJ whole genome shotgun (WGS) entry which is preliminary data.</text>
</comment>
<comment type="cofactor">
    <cofactor evidence="10">
        <name>Mg(2+)</name>
        <dbReference type="ChEBI" id="CHEBI:18420"/>
    </cofactor>
    <cofactor evidence="10">
        <name>Ca(2+)</name>
        <dbReference type="ChEBI" id="CHEBI:29108"/>
    </cofactor>
</comment>
<proteinExistence type="inferred from homology"/>
<keyword evidence="7 10" id="KW-0460">Magnesium</keyword>
<gene>
    <name evidence="13" type="ORF">VTJ49DRAFT_414</name>
</gene>